<comment type="cofactor">
    <cofactor evidence="1 9">
        <name>pyridoxal 5'-phosphate</name>
        <dbReference type="ChEBI" id="CHEBI:597326"/>
    </cofactor>
</comment>
<dbReference type="EMBL" id="QFOD01000007">
    <property type="protein sequence ID" value="PZP32850.1"/>
    <property type="molecule type" value="Genomic_DNA"/>
</dbReference>
<protein>
    <recommendedName>
        <fullName evidence="9">Adenosylmethionine-8-amino-7-oxononanoate aminotransferase</fullName>
        <ecNumber evidence="9">2.6.1.62</ecNumber>
    </recommendedName>
    <alternativeName>
        <fullName evidence="9">7,8-diamino-pelargonic acid aminotransferase</fullName>
        <shortName evidence="9">DAPA AT</shortName>
        <shortName evidence="9">DAPA aminotransferase</shortName>
    </alternativeName>
    <alternativeName>
        <fullName evidence="9">7,8-diaminononanoate synthase</fullName>
        <shortName evidence="9">DANS</shortName>
    </alternativeName>
    <alternativeName>
        <fullName evidence="9">Diaminopelargonic acid synthase</fullName>
    </alternativeName>
</protein>
<dbReference type="UniPathway" id="UPA00078">
    <property type="reaction ID" value="UER00160"/>
</dbReference>
<dbReference type="GO" id="GO:0004015">
    <property type="term" value="F:adenosylmethionine-8-amino-7-oxononanoate transaminase activity"/>
    <property type="evidence" value="ECO:0007669"/>
    <property type="project" value="UniProtKB-UniRule"/>
</dbReference>
<reference evidence="11 12" key="1">
    <citation type="submission" date="2017-08" db="EMBL/GenBank/DDBJ databases">
        <title>Infants hospitalized years apart are colonized by the same room-sourced microbial strains.</title>
        <authorList>
            <person name="Brooks B."/>
            <person name="Olm M.R."/>
            <person name="Firek B.A."/>
            <person name="Baker R."/>
            <person name="Thomas B.C."/>
            <person name="Morowitz M.J."/>
            <person name="Banfield J.F."/>
        </authorList>
    </citation>
    <scope>NUCLEOTIDE SEQUENCE [LARGE SCALE GENOMIC DNA]</scope>
    <source>
        <strain evidence="11">S2_012_000_R2_81</strain>
    </source>
</reference>
<evidence type="ECO:0000256" key="4">
    <source>
        <dbReference type="ARBA" id="ARBA00022679"/>
    </source>
</evidence>
<dbReference type="Gene3D" id="3.40.640.10">
    <property type="entry name" value="Type I PLP-dependent aspartate aminotransferase-like (Major domain)"/>
    <property type="match status" value="1"/>
</dbReference>
<feature type="binding site" evidence="9">
    <location>
        <position position="303"/>
    </location>
    <ligand>
        <name>substrate</name>
    </ligand>
</feature>
<dbReference type="PIRSF" id="PIRSF000521">
    <property type="entry name" value="Transaminase_4ab_Lys_Orn"/>
    <property type="match status" value="1"/>
</dbReference>
<dbReference type="GO" id="GO:0030170">
    <property type="term" value="F:pyridoxal phosphate binding"/>
    <property type="evidence" value="ECO:0007669"/>
    <property type="project" value="UniProtKB-UniRule"/>
</dbReference>
<feature type="binding site" evidence="9">
    <location>
        <position position="56"/>
    </location>
    <ligand>
        <name>substrate</name>
    </ligand>
</feature>
<dbReference type="Proteomes" id="UP000249633">
    <property type="component" value="Unassembled WGS sequence"/>
</dbReference>
<dbReference type="Pfam" id="PF00202">
    <property type="entry name" value="Aminotran_3"/>
    <property type="match status" value="2"/>
</dbReference>
<accession>A0A2W5DW76</accession>
<feature type="binding site" evidence="9">
    <location>
        <begin position="338"/>
        <end position="339"/>
    </location>
    <ligand>
        <name>pyridoxal 5'-phosphate</name>
        <dbReference type="ChEBI" id="CHEBI:597326"/>
    </ligand>
</feature>
<dbReference type="InterPro" id="IPR015421">
    <property type="entry name" value="PyrdxlP-dep_Trfase_major"/>
</dbReference>
<feature type="binding site" evidence="9">
    <location>
        <position position="337"/>
    </location>
    <ligand>
        <name>substrate</name>
    </ligand>
</feature>
<dbReference type="SUPFAM" id="SSF53383">
    <property type="entry name" value="PLP-dependent transferases"/>
    <property type="match status" value="1"/>
</dbReference>
<dbReference type="PANTHER" id="PTHR42684:SF17">
    <property type="entry name" value="ADENOSYLMETHIONINE-8-AMINO-7-OXONONANOATE AMINOTRANSFERASE"/>
    <property type="match status" value="1"/>
</dbReference>
<evidence type="ECO:0000256" key="6">
    <source>
        <dbReference type="ARBA" id="ARBA00022756"/>
    </source>
</evidence>
<comment type="subcellular location">
    <subcellularLocation>
        <location evidence="9">Cytoplasm</location>
    </subcellularLocation>
</comment>
<evidence type="ECO:0000256" key="3">
    <source>
        <dbReference type="ARBA" id="ARBA00022576"/>
    </source>
</evidence>
<keyword evidence="5 9" id="KW-0949">S-adenosyl-L-methionine</keyword>
<dbReference type="GO" id="GO:0009102">
    <property type="term" value="P:biotin biosynthetic process"/>
    <property type="evidence" value="ECO:0007669"/>
    <property type="project" value="UniProtKB-UniRule"/>
</dbReference>
<evidence type="ECO:0000256" key="7">
    <source>
        <dbReference type="ARBA" id="ARBA00022898"/>
    </source>
</evidence>
<proteinExistence type="inferred from homology"/>
<feature type="binding site" evidence="9">
    <location>
        <begin position="116"/>
        <end position="117"/>
    </location>
    <ligand>
        <name>pyridoxal 5'-phosphate</name>
        <dbReference type="ChEBI" id="CHEBI:597326"/>
    </ligand>
</feature>
<keyword evidence="3 9" id="KW-0032">Aminotransferase</keyword>
<comment type="subunit">
    <text evidence="9">Homodimer.</text>
</comment>
<feature type="binding site" evidence="9">
    <location>
        <position position="149"/>
    </location>
    <ligand>
        <name>substrate</name>
    </ligand>
</feature>
<comment type="pathway">
    <text evidence="2 9">Cofactor biosynthesis; biotin biosynthesis; 7,8-diaminononanoate from 8-amino-7-oxononanoate (SAM route): step 1/1.</text>
</comment>
<comment type="function">
    <text evidence="9">Catalyzes the transfer of the alpha-amino group from S-adenosyl-L-methionine (SAM) to 7-keto-8-aminopelargonic acid (KAPA) to form 7,8-diaminopelargonic acid (DAPA). It is the only aminotransferase known to utilize SAM as an amino donor.</text>
</comment>
<dbReference type="CDD" id="cd00610">
    <property type="entry name" value="OAT_like"/>
    <property type="match status" value="1"/>
</dbReference>
<feature type="binding site" evidence="9">
    <location>
        <position position="247"/>
    </location>
    <ligand>
        <name>pyridoxal 5'-phosphate</name>
        <dbReference type="ChEBI" id="CHEBI:597326"/>
    </ligand>
</feature>
<evidence type="ECO:0000256" key="5">
    <source>
        <dbReference type="ARBA" id="ARBA00022691"/>
    </source>
</evidence>
<keyword evidence="4 9" id="KW-0808">Transferase</keyword>
<evidence type="ECO:0000256" key="1">
    <source>
        <dbReference type="ARBA" id="ARBA00001933"/>
    </source>
</evidence>
<sequence length="457" mass="49230">MTLSSDWAARSRAAVWHPCTQMARLDAVPPLPIARGEGPWLIAPDGRRYFDANSSWWVNLLGHSDKPLHDAIKRQLDTLPHVMLAGCTHEPAVVLAERLSARTGGALGHAFFGSDGASAVEIALKQSFHSWKNRGQPEKREFVCLKNSYHGETLGALSVTDVQVFRDAYDPLLMRAHIVPSPDARLGNEAEALAAMRALLAERHGQIACVIVEPLIQGAAGMVMYSPDYLRGLRALTREFGVHLIADEIAVGCGRTGTFFAWEQALASAGPPQAGRAPSGGSSGTPERGGSQSQWPDFVLLSKGITGGTMALSIVLTTDDVFQAFWSEDVTRGFLHSHSYTGNPLACAAANAILDRFDAGLLDDTRVQAQRLGDAFAPLAAHPRVQHLRQRGMILAFDVADAPPRFAERFHLAARAHELLIRPIGSTVYLMPPYLIDDATAAFLAGAVTATLNDVLA</sequence>
<feature type="site" description="Participates in the substrate recognition with KAPA and in a stacking interaction with the adenine ring of SAM" evidence="9">
    <location>
        <position position="19"/>
    </location>
</feature>
<comment type="caution">
    <text evidence="11">The sequence shown here is derived from an EMBL/GenBank/DDBJ whole genome shotgun (WGS) entry which is preliminary data.</text>
</comment>
<keyword evidence="9" id="KW-0963">Cytoplasm</keyword>
<evidence type="ECO:0000256" key="2">
    <source>
        <dbReference type="ARBA" id="ARBA00005063"/>
    </source>
</evidence>
<feature type="region of interest" description="Disordered" evidence="10">
    <location>
        <begin position="270"/>
        <end position="294"/>
    </location>
</feature>
<dbReference type="Gene3D" id="3.90.1150.10">
    <property type="entry name" value="Aspartate Aminotransferase, domain 1"/>
    <property type="match status" value="1"/>
</dbReference>
<evidence type="ECO:0000256" key="9">
    <source>
        <dbReference type="HAMAP-Rule" id="MF_00834"/>
    </source>
</evidence>
<dbReference type="GO" id="GO:0005737">
    <property type="term" value="C:cytoplasm"/>
    <property type="evidence" value="ECO:0007669"/>
    <property type="project" value="UniProtKB-SubCell"/>
</dbReference>
<dbReference type="AlphaFoldDB" id="A0A2W5DW76"/>
<dbReference type="InterPro" id="IPR015422">
    <property type="entry name" value="PyrdxlP-dep_Trfase_small"/>
</dbReference>
<dbReference type="InterPro" id="IPR005814">
    <property type="entry name" value="Aminotrans_3"/>
</dbReference>
<feature type="binding site" evidence="9">
    <location>
        <position position="422"/>
    </location>
    <ligand>
        <name>substrate</name>
    </ligand>
</feature>
<gene>
    <name evidence="9" type="primary">bioA</name>
    <name evidence="11" type="ORF">DI603_09200</name>
</gene>
<comment type="catalytic activity">
    <reaction evidence="8 9">
        <text>(8S)-8-amino-7-oxononanoate + S-adenosyl-L-methionine = S-adenosyl-4-methylsulfanyl-2-oxobutanoate + (7R,8S)-7,8-diammoniononanoate</text>
        <dbReference type="Rhea" id="RHEA:16861"/>
        <dbReference type="ChEBI" id="CHEBI:16490"/>
        <dbReference type="ChEBI" id="CHEBI:59789"/>
        <dbReference type="ChEBI" id="CHEBI:149468"/>
        <dbReference type="ChEBI" id="CHEBI:149469"/>
        <dbReference type="EC" id="2.6.1.62"/>
    </reaction>
</comment>
<dbReference type="EC" id="2.6.1.62" evidence="9"/>
<evidence type="ECO:0000256" key="10">
    <source>
        <dbReference type="SAM" id="MobiDB-lite"/>
    </source>
</evidence>
<feature type="modified residue" description="N6-(pyridoxal phosphate)lysine" evidence="9">
    <location>
        <position position="303"/>
    </location>
</feature>
<keyword evidence="6 9" id="KW-0093">Biotin biosynthesis</keyword>
<organism evidence="11 12">
    <name type="scientific">Roseateles depolymerans</name>
    <dbReference type="NCBI Taxonomy" id="76731"/>
    <lineage>
        <taxon>Bacteria</taxon>
        <taxon>Pseudomonadati</taxon>
        <taxon>Pseudomonadota</taxon>
        <taxon>Betaproteobacteria</taxon>
        <taxon>Burkholderiales</taxon>
        <taxon>Sphaerotilaceae</taxon>
        <taxon>Roseateles</taxon>
    </lineage>
</organism>
<name>A0A2W5DW76_9BURK</name>
<evidence type="ECO:0000313" key="11">
    <source>
        <dbReference type="EMBL" id="PZP32850.1"/>
    </source>
</evidence>
<dbReference type="HAMAP" id="MF_00834">
    <property type="entry name" value="BioA"/>
    <property type="match status" value="1"/>
</dbReference>
<evidence type="ECO:0000313" key="12">
    <source>
        <dbReference type="Proteomes" id="UP000249633"/>
    </source>
</evidence>
<dbReference type="InterPro" id="IPR015424">
    <property type="entry name" value="PyrdxlP-dep_Trfase"/>
</dbReference>
<keyword evidence="7 9" id="KW-0663">Pyridoxal phosphate</keyword>
<dbReference type="PANTHER" id="PTHR42684">
    <property type="entry name" value="ADENOSYLMETHIONINE-8-AMINO-7-OXONONANOATE AMINOTRANSFERASE"/>
    <property type="match status" value="1"/>
</dbReference>
<dbReference type="InterPro" id="IPR005815">
    <property type="entry name" value="BioA"/>
</dbReference>
<evidence type="ECO:0000256" key="8">
    <source>
        <dbReference type="ARBA" id="ARBA00048449"/>
    </source>
</evidence>
<comment type="similarity">
    <text evidence="9">Belongs to the class-III pyridoxal-phosphate-dependent aminotransferase family. BioA subfamily.</text>
</comment>